<protein>
    <submittedName>
        <fullName evidence="2">Uncharacterized protein</fullName>
    </submittedName>
</protein>
<keyword evidence="1" id="KW-0812">Transmembrane</keyword>
<feature type="transmembrane region" description="Helical" evidence="1">
    <location>
        <begin position="13"/>
        <end position="46"/>
    </location>
</feature>
<reference evidence="2 3" key="1">
    <citation type="submission" date="2017-09" db="EMBL/GenBank/DDBJ databases">
        <title>Depth-based differentiation of microbial function through sediment-hosted aquifers and enrichment of novel symbionts in the deep terrestrial subsurface.</title>
        <authorList>
            <person name="Probst A.J."/>
            <person name="Ladd B."/>
            <person name="Jarett J.K."/>
            <person name="Geller-Mcgrath D.E."/>
            <person name="Sieber C.M."/>
            <person name="Emerson J.B."/>
            <person name="Anantharaman K."/>
            <person name="Thomas B.C."/>
            <person name="Malmstrom R."/>
            <person name="Stieglmeier M."/>
            <person name="Klingl A."/>
            <person name="Woyke T."/>
            <person name="Ryan C.M."/>
            <person name="Banfield J.F."/>
        </authorList>
    </citation>
    <scope>NUCLEOTIDE SEQUENCE [LARGE SCALE GENOMIC DNA]</scope>
    <source>
        <strain evidence="2">CG10_big_fil_rev_8_21_14_0_10_36_16</strain>
    </source>
</reference>
<gene>
    <name evidence="2" type="ORF">COV29_01550</name>
</gene>
<evidence type="ECO:0000313" key="3">
    <source>
        <dbReference type="Proteomes" id="UP000228496"/>
    </source>
</evidence>
<sequence length="82" mass="9587">MVFLFKKKYDLHFFFGILLIFIGILAFATPFTPGSWLAVVGFVWVFGKKRSRRLLKQLLGKKISHFIQLDKIIEKIDKALDK</sequence>
<keyword evidence="1" id="KW-0472">Membrane</keyword>
<dbReference type="EMBL" id="PCXQ01000004">
    <property type="protein sequence ID" value="PJE50944.1"/>
    <property type="molecule type" value="Genomic_DNA"/>
</dbReference>
<evidence type="ECO:0000256" key="1">
    <source>
        <dbReference type="SAM" id="Phobius"/>
    </source>
</evidence>
<keyword evidence="1" id="KW-1133">Transmembrane helix</keyword>
<dbReference type="AlphaFoldDB" id="A0A2J0Q7E2"/>
<name>A0A2J0Q7E2_9BACT</name>
<dbReference type="Proteomes" id="UP000228496">
    <property type="component" value="Unassembled WGS sequence"/>
</dbReference>
<evidence type="ECO:0000313" key="2">
    <source>
        <dbReference type="EMBL" id="PJE50944.1"/>
    </source>
</evidence>
<proteinExistence type="predicted"/>
<comment type="caution">
    <text evidence="2">The sequence shown here is derived from an EMBL/GenBank/DDBJ whole genome shotgun (WGS) entry which is preliminary data.</text>
</comment>
<organism evidence="2 3">
    <name type="scientific">Candidatus Yanofskybacteria bacterium CG10_big_fil_rev_8_21_14_0_10_36_16</name>
    <dbReference type="NCBI Taxonomy" id="1975096"/>
    <lineage>
        <taxon>Bacteria</taxon>
        <taxon>Candidatus Yanofskyibacteriota</taxon>
    </lineage>
</organism>
<accession>A0A2J0Q7E2</accession>